<name>A0A6C0C2Z1_9ZZZZ</name>
<reference evidence="2" key="1">
    <citation type="journal article" date="2020" name="Nature">
        <title>Giant virus diversity and host interactions through global metagenomics.</title>
        <authorList>
            <person name="Schulz F."/>
            <person name="Roux S."/>
            <person name="Paez-Espino D."/>
            <person name="Jungbluth S."/>
            <person name="Walsh D.A."/>
            <person name="Denef V.J."/>
            <person name="McMahon K.D."/>
            <person name="Konstantinidis K.T."/>
            <person name="Eloe-Fadrosh E.A."/>
            <person name="Kyrpides N.C."/>
            <person name="Woyke T."/>
        </authorList>
    </citation>
    <scope>NUCLEOTIDE SEQUENCE</scope>
    <source>
        <strain evidence="2">GVMAG-M-3300020185-18</strain>
    </source>
</reference>
<feature type="region of interest" description="Disordered" evidence="1">
    <location>
        <begin position="27"/>
        <end position="54"/>
    </location>
</feature>
<protein>
    <submittedName>
        <fullName evidence="2">Uncharacterized protein</fullName>
    </submittedName>
</protein>
<dbReference type="AlphaFoldDB" id="A0A6C0C2Z1"/>
<sequence length="109" mass="12871">MNSLIRLTQKGVKPSLLRLMTSKATDYNESYSTKKEEQHNKIIHSGGFKRDHDDNETKKSFFDCENEKWFPEQLNSGENYQDKIVDDRGNGTVLFPYRYGNSFWDPHNY</sequence>
<organism evidence="2">
    <name type="scientific">viral metagenome</name>
    <dbReference type="NCBI Taxonomy" id="1070528"/>
    <lineage>
        <taxon>unclassified sequences</taxon>
        <taxon>metagenomes</taxon>
        <taxon>organismal metagenomes</taxon>
    </lineage>
</organism>
<proteinExistence type="predicted"/>
<dbReference type="EMBL" id="MN739322">
    <property type="protein sequence ID" value="QHS98736.1"/>
    <property type="molecule type" value="Genomic_DNA"/>
</dbReference>
<accession>A0A6C0C2Z1</accession>
<evidence type="ECO:0000313" key="2">
    <source>
        <dbReference type="EMBL" id="QHS98736.1"/>
    </source>
</evidence>
<evidence type="ECO:0000256" key="1">
    <source>
        <dbReference type="SAM" id="MobiDB-lite"/>
    </source>
</evidence>